<dbReference type="RefSeq" id="WP_203959821.1">
    <property type="nucleotide sequence ID" value="NZ_AP023355.1"/>
</dbReference>
<dbReference type="EMBL" id="AP023355">
    <property type="protein sequence ID" value="BCJ32832.1"/>
    <property type="molecule type" value="Genomic_DNA"/>
</dbReference>
<protein>
    <submittedName>
        <fullName evidence="1">Uncharacterized protein</fullName>
    </submittedName>
</protein>
<organism evidence="1 2">
    <name type="scientific">Actinocatenispora thailandica</name>
    <dbReference type="NCBI Taxonomy" id="227318"/>
    <lineage>
        <taxon>Bacteria</taxon>
        <taxon>Bacillati</taxon>
        <taxon>Actinomycetota</taxon>
        <taxon>Actinomycetes</taxon>
        <taxon>Micromonosporales</taxon>
        <taxon>Micromonosporaceae</taxon>
        <taxon>Actinocatenispora</taxon>
    </lineage>
</organism>
<dbReference type="KEGG" id="atl:Athai_03350"/>
<sequence>MLVGLCRVLDDEPLVVVEGVPADITPVGGRRILLVRPPLGAMAWANARCYQAMPPELVVQRVLEPRETDEILRAVSAPRETDFMATGRG</sequence>
<accession>A0A7R7DJG2</accession>
<reference evidence="1 2" key="1">
    <citation type="submission" date="2020-08" db="EMBL/GenBank/DDBJ databases">
        <title>Whole genome shotgun sequence of Actinocatenispora thailandica NBRC 105041.</title>
        <authorList>
            <person name="Komaki H."/>
            <person name="Tamura T."/>
        </authorList>
    </citation>
    <scope>NUCLEOTIDE SEQUENCE [LARGE SCALE GENOMIC DNA]</scope>
    <source>
        <strain evidence="1 2">NBRC 105041</strain>
    </source>
</reference>
<evidence type="ECO:0000313" key="1">
    <source>
        <dbReference type="EMBL" id="BCJ32832.1"/>
    </source>
</evidence>
<dbReference type="Proteomes" id="UP000611640">
    <property type="component" value="Chromosome"/>
</dbReference>
<keyword evidence="2" id="KW-1185">Reference proteome</keyword>
<gene>
    <name evidence="1" type="ORF">Athai_03350</name>
</gene>
<name>A0A7R7DJG2_9ACTN</name>
<dbReference type="AlphaFoldDB" id="A0A7R7DJG2"/>
<proteinExistence type="predicted"/>
<evidence type="ECO:0000313" key="2">
    <source>
        <dbReference type="Proteomes" id="UP000611640"/>
    </source>
</evidence>